<proteinExistence type="predicted"/>
<dbReference type="EMBL" id="CP145607">
    <property type="protein sequence ID" value="WWM71587.1"/>
    <property type="molecule type" value="Genomic_DNA"/>
</dbReference>
<evidence type="ECO:0000313" key="1">
    <source>
        <dbReference type="EMBL" id="WWM71587.1"/>
    </source>
</evidence>
<gene>
    <name evidence="1" type="ORF">V6R86_13125</name>
</gene>
<reference evidence="1 2" key="1">
    <citation type="submission" date="2024-02" db="EMBL/GenBank/DDBJ databases">
        <title>Full genome sequence of Sphingomonas kaistensis.</title>
        <authorList>
            <person name="Poletto B.L."/>
            <person name="Silva G."/>
            <person name="Galante D."/>
            <person name="Campos K.R."/>
            <person name="Santos M.B.N."/>
            <person name="Sacchi C.T."/>
        </authorList>
    </citation>
    <scope>NUCLEOTIDE SEQUENCE [LARGE SCALE GENOMIC DNA]</scope>
    <source>
        <strain evidence="1 2">MA4R</strain>
    </source>
</reference>
<organism evidence="1 2">
    <name type="scientific">Sphingomonas kaistensis</name>
    <dbReference type="NCBI Taxonomy" id="298708"/>
    <lineage>
        <taxon>Bacteria</taxon>
        <taxon>Pseudomonadati</taxon>
        <taxon>Pseudomonadota</taxon>
        <taxon>Alphaproteobacteria</taxon>
        <taxon>Sphingomonadales</taxon>
        <taxon>Sphingomonadaceae</taxon>
        <taxon>Sphingomonas</taxon>
    </lineage>
</organism>
<evidence type="ECO:0000313" key="2">
    <source>
        <dbReference type="Proteomes" id="UP001382935"/>
    </source>
</evidence>
<sequence>MSRYKCPRYKRGVRIVATVDRAHYSGILLYDNQVKLTDVEIQGELRDSTFTDWLMHQEYATYVTSFERFIARRGLNIKMVGSPPLLDNIYGLHDWYVENGPITEQLHKLFKGRSKAFEFVGALAPKPGGARHEVALDWVMAVLPDDADFGLAKLGVKWK</sequence>
<protein>
    <submittedName>
        <fullName evidence="1">Uncharacterized protein</fullName>
    </submittedName>
</protein>
<keyword evidence="2" id="KW-1185">Reference proteome</keyword>
<dbReference type="RefSeq" id="WP_338505051.1">
    <property type="nucleotide sequence ID" value="NZ_CP145607.1"/>
</dbReference>
<accession>A0ABZ2G5V5</accession>
<dbReference type="Proteomes" id="UP001382935">
    <property type="component" value="Chromosome"/>
</dbReference>
<name>A0ABZ2G5V5_9SPHN</name>